<comment type="similarity">
    <text evidence="2">Belongs to the Orn/Lys/Arg decarboxylase class-II family.</text>
</comment>
<proteinExistence type="inferred from homology"/>
<evidence type="ECO:0000256" key="6">
    <source>
        <dbReference type="ARBA" id="ARBA00034138"/>
    </source>
</evidence>
<name>A0A6A4IH72_9AGAR</name>
<dbReference type="GO" id="GO:0004586">
    <property type="term" value="F:ornithine decarboxylase activity"/>
    <property type="evidence" value="ECO:0007669"/>
    <property type="project" value="UniProtKB-EC"/>
</dbReference>
<dbReference type="InterPro" id="IPR002433">
    <property type="entry name" value="Orn_de-COase"/>
</dbReference>
<dbReference type="CDD" id="cd00622">
    <property type="entry name" value="PLPDE_III_ODC"/>
    <property type="match status" value="1"/>
</dbReference>
<dbReference type="InterPro" id="IPR029066">
    <property type="entry name" value="PLP-binding_barrel"/>
</dbReference>
<keyword evidence="4" id="KW-0456">Lyase</keyword>
<dbReference type="PROSITE" id="PS00878">
    <property type="entry name" value="ODR_DC_2_1"/>
    <property type="match status" value="1"/>
</dbReference>
<evidence type="ECO:0000256" key="4">
    <source>
        <dbReference type="ARBA" id="ARBA00023239"/>
    </source>
</evidence>
<feature type="domain" description="Orn/DAP/Arg decarboxylase 2 N-terminal" evidence="9">
    <location>
        <begin position="61"/>
        <end position="311"/>
    </location>
</feature>
<dbReference type="GO" id="GO:0005737">
    <property type="term" value="C:cytoplasm"/>
    <property type="evidence" value="ECO:0007669"/>
    <property type="project" value="TreeGrafter"/>
</dbReference>
<organism evidence="10 11">
    <name type="scientific">Gymnopus androsaceus JB14</name>
    <dbReference type="NCBI Taxonomy" id="1447944"/>
    <lineage>
        <taxon>Eukaryota</taxon>
        <taxon>Fungi</taxon>
        <taxon>Dikarya</taxon>
        <taxon>Basidiomycota</taxon>
        <taxon>Agaricomycotina</taxon>
        <taxon>Agaricomycetes</taxon>
        <taxon>Agaricomycetidae</taxon>
        <taxon>Agaricales</taxon>
        <taxon>Marasmiineae</taxon>
        <taxon>Omphalotaceae</taxon>
        <taxon>Gymnopus</taxon>
    </lineage>
</organism>
<dbReference type="EMBL" id="ML769393">
    <property type="protein sequence ID" value="KAE9407975.1"/>
    <property type="molecule type" value="Genomic_DNA"/>
</dbReference>
<dbReference type="PRINTS" id="PR01179">
    <property type="entry name" value="ODADCRBXLASE"/>
</dbReference>
<evidence type="ECO:0000256" key="8">
    <source>
        <dbReference type="ARBA" id="ARBA00049127"/>
    </source>
</evidence>
<dbReference type="InterPro" id="IPR022653">
    <property type="entry name" value="De-COase2_pyr-phos_BS"/>
</dbReference>
<dbReference type="GO" id="GO:0033387">
    <property type="term" value="P:putrescine biosynthetic process from arginine, via ornithine"/>
    <property type="evidence" value="ECO:0007669"/>
    <property type="project" value="TreeGrafter"/>
</dbReference>
<dbReference type="Gene3D" id="2.40.37.10">
    <property type="entry name" value="Lyase, Ornithine Decarboxylase, Chain A, domain 1"/>
    <property type="match status" value="1"/>
</dbReference>
<comment type="cofactor">
    <cofactor evidence="1">
        <name>pyridoxal 5'-phosphate</name>
        <dbReference type="ChEBI" id="CHEBI:597326"/>
    </cofactor>
</comment>
<evidence type="ECO:0000259" key="9">
    <source>
        <dbReference type="Pfam" id="PF02784"/>
    </source>
</evidence>
<dbReference type="Gene3D" id="3.20.20.10">
    <property type="entry name" value="Alanine racemase"/>
    <property type="match status" value="1"/>
</dbReference>
<accession>A0A6A4IH72</accession>
<dbReference type="PRINTS" id="PR01182">
    <property type="entry name" value="ORNDCRBXLASE"/>
</dbReference>
<comment type="pathway">
    <text evidence="5">Amine and polyamine biosynthesis; putrescine biosynthesis via L-ornithine pathway; putrescine from L-ornithine: step 1/1.</text>
</comment>
<evidence type="ECO:0000256" key="2">
    <source>
        <dbReference type="ARBA" id="ARBA00008872"/>
    </source>
</evidence>
<evidence type="ECO:0000256" key="7">
    <source>
        <dbReference type="ARBA" id="ARBA00046672"/>
    </source>
</evidence>
<dbReference type="Pfam" id="PF02784">
    <property type="entry name" value="Orn_Arg_deC_N"/>
    <property type="match status" value="1"/>
</dbReference>
<dbReference type="InterPro" id="IPR022644">
    <property type="entry name" value="De-COase2_N"/>
</dbReference>
<evidence type="ECO:0000256" key="5">
    <source>
        <dbReference type="ARBA" id="ARBA00034115"/>
    </source>
</evidence>
<dbReference type="InterPro" id="IPR009006">
    <property type="entry name" value="Ala_racemase/Decarboxylase_C"/>
</dbReference>
<dbReference type="PANTHER" id="PTHR11482">
    <property type="entry name" value="ARGININE/DIAMINOPIMELATE/ORNITHINE DECARBOXYLASE"/>
    <property type="match status" value="1"/>
</dbReference>
<comment type="subunit">
    <text evidence="7">Homodimer. Only the dimer is catalytically active, as the active sites are constructed of residues from both monomers.</text>
</comment>
<protein>
    <recommendedName>
        <fullName evidence="6">ornithine decarboxylase</fullName>
        <ecNumber evidence="6">4.1.1.17</ecNumber>
    </recommendedName>
</protein>
<reference evidence="10" key="1">
    <citation type="journal article" date="2019" name="Environ. Microbiol.">
        <title>Fungal ecological strategies reflected in gene transcription - a case study of two litter decomposers.</title>
        <authorList>
            <person name="Barbi F."/>
            <person name="Kohler A."/>
            <person name="Barry K."/>
            <person name="Baskaran P."/>
            <person name="Daum C."/>
            <person name="Fauchery L."/>
            <person name="Ihrmark K."/>
            <person name="Kuo A."/>
            <person name="LaButti K."/>
            <person name="Lipzen A."/>
            <person name="Morin E."/>
            <person name="Grigoriev I.V."/>
            <person name="Henrissat B."/>
            <person name="Lindahl B."/>
            <person name="Martin F."/>
        </authorList>
    </citation>
    <scope>NUCLEOTIDE SEQUENCE</scope>
    <source>
        <strain evidence="10">JB14</strain>
    </source>
</reference>
<dbReference type="EC" id="4.1.1.17" evidence="6"/>
<dbReference type="OrthoDB" id="5034579at2759"/>
<gene>
    <name evidence="10" type="ORF">BT96DRAFT_954283</name>
</gene>
<comment type="catalytic activity">
    <reaction evidence="8">
        <text>L-ornithine + H(+) = putrescine + CO2</text>
        <dbReference type="Rhea" id="RHEA:22964"/>
        <dbReference type="ChEBI" id="CHEBI:15378"/>
        <dbReference type="ChEBI" id="CHEBI:16526"/>
        <dbReference type="ChEBI" id="CHEBI:46911"/>
        <dbReference type="ChEBI" id="CHEBI:326268"/>
        <dbReference type="EC" id="4.1.1.17"/>
    </reaction>
</comment>
<dbReference type="SUPFAM" id="SSF50621">
    <property type="entry name" value="Alanine racemase C-terminal domain-like"/>
    <property type="match status" value="1"/>
</dbReference>
<dbReference type="PANTHER" id="PTHR11482:SF6">
    <property type="entry name" value="ORNITHINE DECARBOXYLASE 1-RELATED"/>
    <property type="match status" value="1"/>
</dbReference>
<evidence type="ECO:0000313" key="10">
    <source>
        <dbReference type="EMBL" id="KAE9407975.1"/>
    </source>
</evidence>
<sequence>MSFTTAIVSLFSNASSAVLTRQVPSVPSVLRGDSVGHMHQEIAKSFAEDADHGSFFVAELSSVVRQHKRWLQFLPEIRPFYAIKCNSDPCVLRLLAGLGANFDCASLAEINMAITALGPSYQDTDGSTQSQRIIFASPCKFNSDIRGAAKRGIRMSTFDNMDELDKIAQYYPSSQLVLRILADDSRSHWPLGRKFGAHLAVVPTLLKKAKELDLNVIGISFHVGSGCSEPHIFADSIMRARRAFDIGKEVGYEFTLLDIGGGFEDKLMLNTNINLFEENARVIKDAILQYFPLTDRPEGFEIIGEPGRFYVTKAFTLATNIIARRVPIQGIDFVQPDIPLSVYLNDGTYGGLNNVLLDHRIAIPFVIAMGQSFDIPDEEKEPASIWGPTLDSVDCVNTWTIVPRGLNIGDWLGFTDMGAYTLCGVTKFNGFDASRVLYTTGTGIDGEEVWQILGKNFK</sequence>
<evidence type="ECO:0000256" key="3">
    <source>
        <dbReference type="ARBA" id="ARBA00022898"/>
    </source>
</evidence>
<dbReference type="FunFam" id="3.20.20.10:FF:000005">
    <property type="entry name" value="Ornithine decarboxylase"/>
    <property type="match status" value="1"/>
</dbReference>
<keyword evidence="3" id="KW-0663">Pyridoxal phosphate</keyword>
<dbReference type="Proteomes" id="UP000799118">
    <property type="component" value="Unassembled WGS sequence"/>
</dbReference>
<evidence type="ECO:0000313" key="11">
    <source>
        <dbReference type="Proteomes" id="UP000799118"/>
    </source>
</evidence>
<dbReference type="InterPro" id="IPR000183">
    <property type="entry name" value="Orn/DAP/Arg_de-COase"/>
</dbReference>
<keyword evidence="11" id="KW-1185">Reference proteome</keyword>
<dbReference type="AlphaFoldDB" id="A0A6A4IH72"/>
<evidence type="ECO:0000256" key="1">
    <source>
        <dbReference type="ARBA" id="ARBA00001933"/>
    </source>
</evidence>
<dbReference type="SUPFAM" id="SSF51419">
    <property type="entry name" value="PLP-binding barrel"/>
    <property type="match status" value="1"/>
</dbReference>